<dbReference type="AlphaFoldDB" id="A0A814KGW4"/>
<feature type="region of interest" description="Disordered" evidence="6">
    <location>
        <begin position="1"/>
        <end position="26"/>
    </location>
</feature>
<dbReference type="SUPFAM" id="SSF57924">
    <property type="entry name" value="Inhibitor of apoptosis (IAP) repeat"/>
    <property type="match status" value="2"/>
</dbReference>
<keyword evidence="2" id="KW-0479">Metal-binding</keyword>
<proteinExistence type="inferred from homology"/>
<dbReference type="Proteomes" id="UP000663832">
    <property type="component" value="Unassembled WGS sequence"/>
</dbReference>
<evidence type="ECO:0000313" key="9">
    <source>
        <dbReference type="EMBL" id="CAF1640877.1"/>
    </source>
</evidence>
<comment type="caution">
    <text evidence="8">The sequence shown here is derived from an EMBL/GenBank/DDBJ whole genome shotgun (WGS) entry which is preliminary data.</text>
</comment>
<dbReference type="GO" id="GO:0031398">
    <property type="term" value="P:positive regulation of protein ubiquitination"/>
    <property type="evidence" value="ECO:0007669"/>
    <property type="project" value="TreeGrafter"/>
</dbReference>
<dbReference type="GO" id="GO:0005634">
    <property type="term" value="C:nucleus"/>
    <property type="evidence" value="ECO:0007669"/>
    <property type="project" value="TreeGrafter"/>
</dbReference>
<dbReference type="GO" id="GO:0043027">
    <property type="term" value="F:cysteine-type endopeptidase inhibitor activity involved in apoptotic process"/>
    <property type="evidence" value="ECO:0007669"/>
    <property type="project" value="TreeGrafter"/>
</dbReference>
<name>A0A814KGW4_9BILA</name>
<evidence type="ECO:0000256" key="2">
    <source>
        <dbReference type="ARBA" id="ARBA00022723"/>
    </source>
</evidence>
<evidence type="ECO:0000256" key="6">
    <source>
        <dbReference type="SAM" id="MobiDB-lite"/>
    </source>
</evidence>
<organism evidence="8 11">
    <name type="scientific">Adineta steineri</name>
    <dbReference type="NCBI Taxonomy" id="433720"/>
    <lineage>
        <taxon>Eukaryota</taxon>
        <taxon>Metazoa</taxon>
        <taxon>Spiralia</taxon>
        <taxon>Gnathifera</taxon>
        <taxon>Rotifera</taxon>
        <taxon>Eurotatoria</taxon>
        <taxon>Bdelloidea</taxon>
        <taxon>Adinetida</taxon>
        <taxon>Adinetidae</taxon>
        <taxon>Adineta</taxon>
    </lineage>
</organism>
<dbReference type="PANTHER" id="PTHR10044">
    <property type="entry name" value="INHIBITOR OF APOPTOSIS"/>
    <property type="match status" value="1"/>
</dbReference>
<dbReference type="OrthoDB" id="774873at2759"/>
<keyword evidence="4" id="KW-0862">Zinc</keyword>
<dbReference type="Gene3D" id="1.10.1170.10">
    <property type="entry name" value="Inhibitor Of Apoptosis Protein (2mihbC-IAP-1), Chain A"/>
    <property type="match status" value="2"/>
</dbReference>
<comment type="similarity">
    <text evidence="1">Belongs to the IAP family.</text>
</comment>
<evidence type="ECO:0000256" key="5">
    <source>
        <dbReference type="PROSITE-ProRule" id="PRU00175"/>
    </source>
</evidence>
<sequence length="485" mass="54963">MSINQSNNIDDDDPISMEANDDISNAPVFAQNQTSDDRISMEVNDDTSDVPVFAQNQTLEQVRRRTFSHWPHSSSEFIDRIKQAGFFGFNLGDRVICIHCDLICQQWIPNKDDPCEIHRAISPNCSYVRLRLINYQPPPPPVINTGLSPTVNVTHSPINVSSPIDLTQYEIIAKTSPNSQYNELIKRVESFNNWPYTNLPSVDDLVRAGFFYTDMADTVTCFYCTGSLQNWNSNNDPTREHLRWFPHCTYARQLSNENNVYRNGVGSQRSQQVQLLINSGFERNRNSGSRMNILAINRLAALPNADNTTKRMVAARLDLPISQRSTRIFGASIVRQCWEDQLQIKGGDFVSELDLYIACRILHPYIQYINGNSPGNIVIPSVRMRQLELQRLPDVIKSITTRLKIIQSTATGTQAQELPHNLTPSNLCVLCLTEEKRLACLPCGHLVTCVPCGHALRSCPICRCKIDAFVRIYNVSKKLNMILME</sequence>
<dbReference type="CDD" id="cd00022">
    <property type="entry name" value="BIR"/>
    <property type="match status" value="2"/>
</dbReference>
<protein>
    <recommendedName>
        <fullName evidence="7">RING-type domain-containing protein</fullName>
    </recommendedName>
</protein>
<dbReference type="GO" id="GO:0051726">
    <property type="term" value="P:regulation of cell cycle"/>
    <property type="evidence" value="ECO:0007669"/>
    <property type="project" value="TreeGrafter"/>
</dbReference>
<dbReference type="InterPro" id="IPR050784">
    <property type="entry name" value="IAP"/>
</dbReference>
<dbReference type="Proteomes" id="UP000663877">
    <property type="component" value="Unassembled WGS sequence"/>
</dbReference>
<evidence type="ECO:0000256" key="4">
    <source>
        <dbReference type="ARBA" id="ARBA00022833"/>
    </source>
</evidence>
<dbReference type="GO" id="GO:0008270">
    <property type="term" value="F:zinc ion binding"/>
    <property type="evidence" value="ECO:0007669"/>
    <property type="project" value="UniProtKB-KW"/>
</dbReference>
<dbReference type="InterPro" id="IPR013083">
    <property type="entry name" value="Znf_RING/FYVE/PHD"/>
</dbReference>
<evidence type="ECO:0000256" key="3">
    <source>
        <dbReference type="ARBA" id="ARBA00022771"/>
    </source>
</evidence>
<dbReference type="InterPro" id="IPR001841">
    <property type="entry name" value="Znf_RING"/>
</dbReference>
<evidence type="ECO:0000313" key="8">
    <source>
        <dbReference type="EMBL" id="CAF1051205.1"/>
    </source>
</evidence>
<feature type="compositionally biased region" description="Acidic residues" evidence="6">
    <location>
        <begin position="9"/>
        <end position="21"/>
    </location>
</feature>
<dbReference type="Gene3D" id="3.30.40.10">
    <property type="entry name" value="Zinc/RING finger domain, C3HC4 (zinc finger)"/>
    <property type="match status" value="1"/>
</dbReference>
<dbReference type="GO" id="GO:0005737">
    <property type="term" value="C:cytoplasm"/>
    <property type="evidence" value="ECO:0007669"/>
    <property type="project" value="TreeGrafter"/>
</dbReference>
<dbReference type="GO" id="GO:0043066">
    <property type="term" value="P:negative regulation of apoptotic process"/>
    <property type="evidence" value="ECO:0007669"/>
    <property type="project" value="TreeGrafter"/>
</dbReference>
<dbReference type="PROSITE" id="PS50143">
    <property type="entry name" value="BIR_REPEAT_2"/>
    <property type="match status" value="2"/>
</dbReference>
<dbReference type="InterPro" id="IPR001370">
    <property type="entry name" value="BIR_rpt"/>
</dbReference>
<dbReference type="EMBL" id="CAJNOI010000096">
    <property type="protein sequence ID" value="CAF1051205.1"/>
    <property type="molecule type" value="Genomic_DNA"/>
</dbReference>
<evidence type="ECO:0000256" key="1">
    <source>
        <dbReference type="ARBA" id="ARBA00006672"/>
    </source>
</evidence>
<gene>
    <name evidence="8" type="ORF">BJG266_LOCUS18627</name>
    <name evidence="9" type="ORF">QVE165_LOCUS59369</name>
</gene>
<accession>A0A814KGW4</accession>
<dbReference type="EMBL" id="CAJNOM010003037">
    <property type="protein sequence ID" value="CAF1640877.1"/>
    <property type="molecule type" value="Genomic_DNA"/>
</dbReference>
<dbReference type="Pfam" id="PF13920">
    <property type="entry name" value="zf-C3HC4_3"/>
    <property type="match status" value="1"/>
</dbReference>
<evidence type="ECO:0000259" key="7">
    <source>
        <dbReference type="PROSITE" id="PS50089"/>
    </source>
</evidence>
<evidence type="ECO:0000313" key="11">
    <source>
        <dbReference type="Proteomes" id="UP000663877"/>
    </source>
</evidence>
<reference evidence="8" key="1">
    <citation type="submission" date="2021-02" db="EMBL/GenBank/DDBJ databases">
        <authorList>
            <person name="Nowell W R."/>
        </authorList>
    </citation>
    <scope>NUCLEOTIDE SEQUENCE</scope>
</reference>
<dbReference type="GO" id="GO:0061630">
    <property type="term" value="F:ubiquitin protein ligase activity"/>
    <property type="evidence" value="ECO:0007669"/>
    <property type="project" value="TreeGrafter"/>
</dbReference>
<feature type="domain" description="RING-type" evidence="7">
    <location>
        <begin position="428"/>
        <end position="463"/>
    </location>
</feature>
<evidence type="ECO:0000313" key="10">
    <source>
        <dbReference type="Proteomes" id="UP000663832"/>
    </source>
</evidence>
<keyword evidence="10" id="KW-1185">Reference proteome</keyword>
<dbReference type="PROSITE" id="PS50089">
    <property type="entry name" value="ZF_RING_2"/>
    <property type="match status" value="1"/>
</dbReference>
<dbReference type="Pfam" id="PF00653">
    <property type="entry name" value="BIR"/>
    <property type="match status" value="2"/>
</dbReference>
<dbReference type="FunFam" id="1.10.1170.10:FF:000002">
    <property type="entry name" value="Baculoviral IAP repeat containing 7"/>
    <property type="match status" value="1"/>
</dbReference>
<dbReference type="PANTHER" id="PTHR10044:SF139">
    <property type="entry name" value="DEATH-ASSOCIATED INHIBITOR OF APOPTOSIS 2"/>
    <property type="match status" value="1"/>
</dbReference>
<keyword evidence="3 5" id="KW-0863">Zinc-finger</keyword>
<dbReference type="SMART" id="SM00238">
    <property type="entry name" value="BIR"/>
    <property type="match status" value="2"/>
</dbReference>